<protein>
    <recommendedName>
        <fullName evidence="1">Potassium channel tetramerisation-type BTB domain-containing protein</fullName>
    </recommendedName>
</protein>
<sequence length="222" mass="24322">MKGHVQLRGLRQVAKSLTAAKRKAFKEVPKAHTLVARHSPEDRVITLDVGGKEFRTLRSTVSSNCVLWDYVLRAEANGEFTKSGAVFIDRDPEHFPLVLSHLRNSVEGLGVSTAGGLGQVQTVQLTTRDRTKLRDIYVEAKHYKLEELKSLVCSTSLWAAIVETLGGGKLNPFDAMARVITSARSFMVAGGSVIAASFGFRNLDEIWETISAPFVSLIGKPQ</sequence>
<accession>A0A7S2W9U4</accession>
<dbReference type="SUPFAM" id="SSF54695">
    <property type="entry name" value="POZ domain"/>
    <property type="match status" value="1"/>
</dbReference>
<feature type="domain" description="Potassium channel tetramerisation-type BTB" evidence="1">
    <location>
        <begin position="45"/>
        <end position="105"/>
    </location>
</feature>
<name>A0A7S2W9U4_9STRA</name>
<evidence type="ECO:0000259" key="1">
    <source>
        <dbReference type="Pfam" id="PF02214"/>
    </source>
</evidence>
<gene>
    <name evidence="2" type="ORF">QSP1433_LOCUS4630</name>
</gene>
<dbReference type="PANTHER" id="PTHR11145:SF8">
    <property type="entry name" value="RE57120P"/>
    <property type="match status" value="1"/>
</dbReference>
<reference evidence="2" key="1">
    <citation type="submission" date="2021-01" db="EMBL/GenBank/DDBJ databases">
        <authorList>
            <person name="Corre E."/>
            <person name="Pelletier E."/>
            <person name="Niang G."/>
            <person name="Scheremetjew M."/>
            <person name="Finn R."/>
            <person name="Kale V."/>
            <person name="Holt S."/>
            <person name="Cochrane G."/>
            <person name="Meng A."/>
            <person name="Brown T."/>
            <person name="Cohen L."/>
        </authorList>
    </citation>
    <scope>NUCLEOTIDE SEQUENCE</scope>
    <source>
        <strain evidence="2">NY070348D</strain>
    </source>
</reference>
<proteinExistence type="predicted"/>
<dbReference type="Gene3D" id="3.30.710.10">
    <property type="entry name" value="Potassium Channel Kv1.1, Chain A"/>
    <property type="match status" value="1"/>
</dbReference>
<dbReference type="AlphaFoldDB" id="A0A7S2W9U4"/>
<dbReference type="GO" id="GO:0051260">
    <property type="term" value="P:protein homooligomerization"/>
    <property type="evidence" value="ECO:0007669"/>
    <property type="project" value="InterPro"/>
</dbReference>
<evidence type="ECO:0000313" key="2">
    <source>
        <dbReference type="EMBL" id="CAD9674250.1"/>
    </source>
</evidence>
<dbReference type="EMBL" id="HBHK01007545">
    <property type="protein sequence ID" value="CAD9674250.1"/>
    <property type="molecule type" value="Transcribed_RNA"/>
</dbReference>
<dbReference type="InterPro" id="IPR045068">
    <property type="entry name" value="BACURD1-3"/>
</dbReference>
<dbReference type="InterPro" id="IPR003131">
    <property type="entry name" value="T1-type_BTB"/>
</dbReference>
<dbReference type="Pfam" id="PF02214">
    <property type="entry name" value="BTB_2"/>
    <property type="match status" value="1"/>
</dbReference>
<organism evidence="2">
    <name type="scientific">Mucochytrium quahogii</name>
    <dbReference type="NCBI Taxonomy" id="96639"/>
    <lineage>
        <taxon>Eukaryota</taxon>
        <taxon>Sar</taxon>
        <taxon>Stramenopiles</taxon>
        <taxon>Bigyra</taxon>
        <taxon>Labyrinthulomycetes</taxon>
        <taxon>Thraustochytrida</taxon>
        <taxon>Thraustochytriidae</taxon>
        <taxon>Mucochytrium</taxon>
    </lineage>
</organism>
<dbReference type="InterPro" id="IPR011333">
    <property type="entry name" value="SKP1/BTB/POZ_sf"/>
</dbReference>
<dbReference type="PANTHER" id="PTHR11145">
    <property type="entry name" value="BTB/POZ DOMAIN-CONTAINING ADAPTER FOR CUL3-MEDIATED RHOA DEGRADATION PROTEIN FAMILY MEMBER"/>
    <property type="match status" value="1"/>
</dbReference>